<dbReference type="EMBL" id="CP098609">
    <property type="protein sequence ID" value="USC51267.1"/>
    <property type="molecule type" value="Genomic_DNA"/>
</dbReference>
<protein>
    <submittedName>
        <fullName evidence="2">Uncharacterized protein</fullName>
    </submittedName>
</protein>
<organism evidence="2 3">
    <name type="scientific">Streptomyces filamentosus</name>
    <name type="common">Streptomyces roseosporus</name>
    <dbReference type="NCBI Taxonomy" id="67294"/>
    <lineage>
        <taxon>Bacteria</taxon>
        <taxon>Bacillati</taxon>
        <taxon>Actinomycetota</taxon>
        <taxon>Actinomycetes</taxon>
        <taxon>Kitasatosporales</taxon>
        <taxon>Streptomycetaceae</taxon>
        <taxon>Streptomyces</taxon>
    </lineage>
</organism>
<proteinExistence type="predicted"/>
<dbReference type="RefSeq" id="WP_006122732.1">
    <property type="nucleotide sequence ID" value="NZ_CP098609.1"/>
</dbReference>
<gene>
    <name evidence="2" type="ORF">K7395_33290</name>
</gene>
<sequence>MHAPTMNSDDLSFDFGLTGLGGSSHGDWVLFAADQGDHIAQWYGPADAGGVGRRLLLADDVRRLVESPLTGAELNALWRLTDSNALDGSPEIGGRERDWLQRASALAGGAAGPHRGGTGAAPCARGTGGPETDEGVPSPTYTHRLLTDDVKQLIDRLDPRQDAVGVTLPQARDALTRCAEEVCAEIAFRFLLHGFEAFGSPVPRELYGRLERFGERFGYGPHVVDRLHHLVE</sequence>
<name>A0ABY4V7X3_STRFL</name>
<evidence type="ECO:0000256" key="1">
    <source>
        <dbReference type="SAM" id="MobiDB-lite"/>
    </source>
</evidence>
<dbReference type="Proteomes" id="UP001056079">
    <property type="component" value="Chromosome"/>
</dbReference>
<reference evidence="2" key="1">
    <citation type="submission" date="2021-08" db="EMBL/GenBank/DDBJ databases">
        <title>DNA methylation of m4C regulates biosynthesis of daptomycin in Streptomyces roseosporus L30.</title>
        <authorList>
            <person name="Fang J.-L."/>
        </authorList>
    </citation>
    <scope>NUCLEOTIDE SEQUENCE</scope>
    <source>
        <strain evidence="2">L30</strain>
    </source>
</reference>
<feature type="region of interest" description="Disordered" evidence="1">
    <location>
        <begin position="108"/>
        <end position="137"/>
    </location>
</feature>
<feature type="compositionally biased region" description="Gly residues" evidence="1">
    <location>
        <begin position="109"/>
        <end position="119"/>
    </location>
</feature>
<accession>A0ABY4V7X3</accession>
<evidence type="ECO:0000313" key="2">
    <source>
        <dbReference type="EMBL" id="USC51267.1"/>
    </source>
</evidence>
<evidence type="ECO:0000313" key="3">
    <source>
        <dbReference type="Proteomes" id="UP001056079"/>
    </source>
</evidence>
<keyword evidence="3" id="KW-1185">Reference proteome</keyword>